<dbReference type="Pfam" id="PF04101">
    <property type="entry name" value="Glyco_tran_28_C"/>
    <property type="match status" value="1"/>
</dbReference>
<name>A0A381U9W5_9ZZZZ</name>
<dbReference type="PANTHER" id="PTHR21015:SF22">
    <property type="entry name" value="GLYCOSYLTRANSFERASE"/>
    <property type="match status" value="1"/>
</dbReference>
<protein>
    <recommendedName>
        <fullName evidence="1">Glycosyl transferase family 28 C-terminal domain-containing protein</fullName>
    </recommendedName>
</protein>
<dbReference type="PANTHER" id="PTHR21015">
    <property type="entry name" value="UDP-N-ACETYLGLUCOSAMINE--N-ACETYLMURAMYL-(PENTAPEPTIDE) PYROPHOSPHORYL-UNDECAPRENOL N-ACETYLGLUCOSAMINE TRANSFERASE 1"/>
    <property type="match status" value="1"/>
</dbReference>
<dbReference type="AlphaFoldDB" id="A0A381U9W5"/>
<dbReference type="GO" id="GO:0016758">
    <property type="term" value="F:hexosyltransferase activity"/>
    <property type="evidence" value="ECO:0007669"/>
    <property type="project" value="InterPro"/>
</dbReference>
<dbReference type="EMBL" id="UINC01006025">
    <property type="protein sequence ID" value="SVA25016.1"/>
    <property type="molecule type" value="Genomic_DNA"/>
</dbReference>
<organism evidence="2">
    <name type="scientific">marine metagenome</name>
    <dbReference type="NCBI Taxonomy" id="408172"/>
    <lineage>
        <taxon>unclassified sequences</taxon>
        <taxon>metagenomes</taxon>
        <taxon>ecological metagenomes</taxon>
    </lineage>
</organism>
<sequence length="358" mass="40722">MSRDKRILFAVLGWGLGHATRSIPLIRELSEKHRLIIASSGVALRLLQDEFPDLDAVEFPDYDIYYPNNKHLVIPSLGLQLPKILVQLFREFRLTQKLVSKYHIQRIISDCCYGVFSTQVPCFFITHQLRFMLTGLLRCLVIPSEWFNRYMFRHYKRIIVPDTIQPNNLAGSLAHSGSIATHPKLFYLGILSSVQKQALNEDIDILFSVSGPEKQRTRFEKLILNQLPHVPGKKVVVLGKPGGSASGEKQKDTIKFNYADRQLMNELMNRAKLIVCRPGYSTVMELVALNKSALFIPTPGQAEQEYLGRYYQQTGLFQVANQNHLDLPNVIGKIRQNACTTLPDVVVNDTSKFLRLIA</sequence>
<evidence type="ECO:0000313" key="2">
    <source>
        <dbReference type="EMBL" id="SVA25016.1"/>
    </source>
</evidence>
<proteinExistence type="predicted"/>
<evidence type="ECO:0000259" key="1">
    <source>
        <dbReference type="Pfam" id="PF04101"/>
    </source>
</evidence>
<dbReference type="Pfam" id="PF13528">
    <property type="entry name" value="Glyco_trans_1_3"/>
    <property type="match status" value="1"/>
</dbReference>
<dbReference type="InterPro" id="IPR007235">
    <property type="entry name" value="Glyco_trans_28_C"/>
</dbReference>
<reference evidence="2" key="1">
    <citation type="submission" date="2018-05" db="EMBL/GenBank/DDBJ databases">
        <authorList>
            <person name="Lanie J.A."/>
            <person name="Ng W.-L."/>
            <person name="Kazmierczak K.M."/>
            <person name="Andrzejewski T.M."/>
            <person name="Davidsen T.M."/>
            <person name="Wayne K.J."/>
            <person name="Tettelin H."/>
            <person name="Glass J.I."/>
            <person name="Rusch D."/>
            <person name="Podicherti R."/>
            <person name="Tsui H.-C.T."/>
            <person name="Winkler M.E."/>
        </authorList>
    </citation>
    <scope>NUCLEOTIDE SEQUENCE</scope>
</reference>
<dbReference type="Gene3D" id="3.40.50.2000">
    <property type="entry name" value="Glycogen Phosphorylase B"/>
    <property type="match status" value="1"/>
</dbReference>
<feature type="domain" description="Glycosyl transferase family 28 C-terminal" evidence="1">
    <location>
        <begin position="253"/>
        <end position="340"/>
    </location>
</feature>
<dbReference type="SUPFAM" id="SSF53756">
    <property type="entry name" value="UDP-Glycosyltransferase/glycogen phosphorylase"/>
    <property type="match status" value="1"/>
</dbReference>
<accession>A0A381U9W5</accession>
<gene>
    <name evidence="2" type="ORF">METZ01_LOCUS77870</name>
</gene>